<dbReference type="GO" id="GO:0046677">
    <property type="term" value="P:response to antibiotic"/>
    <property type="evidence" value="ECO:0007669"/>
    <property type="project" value="UniProtKB-UniRule"/>
</dbReference>
<evidence type="ECO:0000313" key="10">
    <source>
        <dbReference type="Proteomes" id="UP000440694"/>
    </source>
</evidence>
<reference evidence="9 10" key="1">
    <citation type="submission" date="2019-11" db="EMBL/GenBank/DDBJ databases">
        <title>Identification of a novel strain.</title>
        <authorList>
            <person name="Xu Q."/>
            <person name="Wang G."/>
        </authorList>
    </citation>
    <scope>NUCLEOTIDE SEQUENCE [LARGE SCALE GENOMIC DNA]</scope>
    <source>
        <strain evidence="10">xq</strain>
    </source>
</reference>
<dbReference type="PANTHER" id="PTHR35333">
    <property type="entry name" value="BETA-LACTAMASE"/>
    <property type="match status" value="1"/>
</dbReference>
<dbReference type="Proteomes" id="UP000440694">
    <property type="component" value="Unassembled WGS sequence"/>
</dbReference>
<keyword evidence="10" id="KW-1185">Reference proteome</keyword>
<dbReference type="InterPro" id="IPR000871">
    <property type="entry name" value="Beta-lactam_class-A"/>
</dbReference>
<protein>
    <recommendedName>
        <fullName evidence="3 6">Beta-lactamase</fullName>
        <ecNumber evidence="3 6">3.5.2.6</ecNumber>
    </recommendedName>
</protein>
<evidence type="ECO:0000256" key="4">
    <source>
        <dbReference type="ARBA" id="ARBA00022801"/>
    </source>
</evidence>
<dbReference type="EC" id="3.5.2.6" evidence="3 6"/>
<evidence type="ECO:0000256" key="7">
    <source>
        <dbReference type="SAM" id="SignalP"/>
    </source>
</evidence>
<feature type="chain" id="PRO_5026110461" description="Beta-lactamase" evidence="7">
    <location>
        <begin position="28"/>
        <end position="293"/>
    </location>
</feature>
<evidence type="ECO:0000256" key="5">
    <source>
        <dbReference type="ARBA" id="ARBA00023251"/>
    </source>
</evidence>
<dbReference type="InterPro" id="IPR012338">
    <property type="entry name" value="Beta-lactam/transpept-like"/>
</dbReference>
<evidence type="ECO:0000256" key="6">
    <source>
        <dbReference type="RuleBase" id="RU361140"/>
    </source>
</evidence>
<proteinExistence type="inferred from homology"/>
<dbReference type="InterPro" id="IPR023650">
    <property type="entry name" value="Beta-lactam_class-A_AS"/>
</dbReference>
<dbReference type="PANTHER" id="PTHR35333:SF3">
    <property type="entry name" value="BETA-LACTAMASE-TYPE TRANSPEPTIDASE FOLD CONTAINING PROTEIN"/>
    <property type="match status" value="1"/>
</dbReference>
<evidence type="ECO:0000256" key="1">
    <source>
        <dbReference type="ARBA" id="ARBA00001526"/>
    </source>
</evidence>
<keyword evidence="7" id="KW-0732">Signal</keyword>
<evidence type="ECO:0000313" key="9">
    <source>
        <dbReference type="EMBL" id="MTD93162.1"/>
    </source>
</evidence>
<dbReference type="Pfam" id="PF13354">
    <property type="entry name" value="Beta-lactamase2"/>
    <property type="match status" value="1"/>
</dbReference>
<keyword evidence="5 6" id="KW-0046">Antibiotic resistance</keyword>
<keyword evidence="4 6" id="KW-0378">Hydrolase</keyword>
<evidence type="ECO:0000256" key="2">
    <source>
        <dbReference type="ARBA" id="ARBA00009009"/>
    </source>
</evidence>
<dbReference type="EMBL" id="WMBQ01000001">
    <property type="protein sequence ID" value="MTD93162.1"/>
    <property type="molecule type" value="Genomic_DNA"/>
</dbReference>
<gene>
    <name evidence="9" type="primary">bla</name>
    <name evidence="9" type="ORF">GIW81_02300</name>
</gene>
<dbReference type="PRINTS" id="PR00118">
    <property type="entry name" value="BLACTAMASEA"/>
</dbReference>
<comment type="similarity">
    <text evidence="2 6">Belongs to the class-A beta-lactamase family.</text>
</comment>
<name>A0A6I3KHK9_9HYPH</name>
<evidence type="ECO:0000256" key="3">
    <source>
        <dbReference type="ARBA" id="ARBA00012865"/>
    </source>
</evidence>
<dbReference type="AlphaFoldDB" id="A0A6I3KHK9"/>
<organism evidence="9 10">
    <name type="scientific">Hyphomicrobium album</name>
    <dbReference type="NCBI Taxonomy" id="2665159"/>
    <lineage>
        <taxon>Bacteria</taxon>
        <taxon>Pseudomonadati</taxon>
        <taxon>Pseudomonadota</taxon>
        <taxon>Alphaproteobacteria</taxon>
        <taxon>Hyphomicrobiales</taxon>
        <taxon>Hyphomicrobiaceae</taxon>
        <taxon>Hyphomicrobium</taxon>
    </lineage>
</organism>
<feature type="domain" description="Beta-lactamase class A catalytic" evidence="8">
    <location>
        <begin position="50"/>
        <end position="267"/>
    </location>
</feature>
<dbReference type="GO" id="GO:0030655">
    <property type="term" value="P:beta-lactam antibiotic catabolic process"/>
    <property type="evidence" value="ECO:0007669"/>
    <property type="project" value="InterPro"/>
</dbReference>
<dbReference type="GO" id="GO:0008800">
    <property type="term" value="F:beta-lactamase activity"/>
    <property type="evidence" value="ECO:0007669"/>
    <property type="project" value="UniProtKB-UniRule"/>
</dbReference>
<dbReference type="SUPFAM" id="SSF56601">
    <property type="entry name" value="beta-lactamase/transpeptidase-like"/>
    <property type="match status" value="1"/>
</dbReference>
<comment type="caution">
    <text evidence="9">The sequence shown here is derived from an EMBL/GenBank/DDBJ whole genome shotgun (WGS) entry which is preliminary data.</text>
</comment>
<accession>A0A6I3KHK9</accession>
<dbReference type="PROSITE" id="PS00146">
    <property type="entry name" value="BETA_LACTAMASE_A"/>
    <property type="match status" value="1"/>
</dbReference>
<dbReference type="InterPro" id="IPR045155">
    <property type="entry name" value="Beta-lactam_cat"/>
</dbReference>
<feature type="signal peptide" evidence="7">
    <location>
        <begin position="1"/>
        <end position="27"/>
    </location>
</feature>
<dbReference type="Gene3D" id="3.40.710.10">
    <property type="entry name" value="DD-peptidase/beta-lactamase superfamily"/>
    <property type="match status" value="1"/>
</dbReference>
<sequence>MSALISRRSVLSSALAIAVLHVTEAGAEPSPIDLNARLAEIEAAAQGRLGVAILDTKTGELFGRREFERFPLCSTFKVLAAALVLQRVDSGEEKLDRRVVFSANDVVEYSPVTKDRAGAEGMTMAELCTAAITQSDNTAGNLMLASFGGPEALTQWLRTLGDAATRLDRTEPALNEVPPGDPRDGTTPRAMAYTLQRILLGNVLSKSSEKLLIGWLTANTTGGARLRAGLPADWRVGDKTGTGARGATNDVAIVWPPDHPPIVIAVYLADTEAPIDVRNAAIADVGRATAALF</sequence>
<evidence type="ECO:0000259" key="8">
    <source>
        <dbReference type="Pfam" id="PF13354"/>
    </source>
</evidence>
<dbReference type="NCBIfam" id="NF033103">
    <property type="entry name" value="bla_class_A"/>
    <property type="match status" value="1"/>
</dbReference>
<comment type="catalytic activity">
    <reaction evidence="1 6">
        <text>a beta-lactam + H2O = a substituted beta-amino acid</text>
        <dbReference type="Rhea" id="RHEA:20401"/>
        <dbReference type="ChEBI" id="CHEBI:15377"/>
        <dbReference type="ChEBI" id="CHEBI:35627"/>
        <dbReference type="ChEBI" id="CHEBI:140347"/>
        <dbReference type="EC" id="3.5.2.6"/>
    </reaction>
</comment>
<dbReference type="RefSeq" id="WP_154737726.1">
    <property type="nucleotide sequence ID" value="NZ_WMBQ01000001.1"/>
</dbReference>